<accession>A0ACB7SS68</accession>
<sequence>MVLAGYSPEIIMDACSRALAFWSYQMAQQESCLEASAERSRQRATQLEQAVERTTRECRVAERENAKLRQYTEELRAQLERRCGAASVGGCVRVPPASAGNTPTGPAPEAAHLEAIFAADDQGGFFFRPAQNTHPARQTKPPCFEHH</sequence>
<dbReference type="Proteomes" id="UP000821845">
    <property type="component" value="Chromosome 3"/>
</dbReference>
<comment type="caution">
    <text evidence="1">The sequence shown here is derived from an EMBL/GenBank/DDBJ whole genome shotgun (WGS) entry which is preliminary data.</text>
</comment>
<name>A0ACB7SS68_HYAAI</name>
<organism evidence="1 2">
    <name type="scientific">Hyalomma asiaticum</name>
    <name type="common">Tick</name>
    <dbReference type="NCBI Taxonomy" id="266040"/>
    <lineage>
        <taxon>Eukaryota</taxon>
        <taxon>Metazoa</taxon>
        <taxon>Ecdysozoa</taxon>
        <taxon>Arthropoda</taxon>
        <taxon>Chelicerata</taxon>
        <taxon>Arachnida</taxon>
        <taxon>Acari</taxon>
        <taxon>Parasitiformes</taxon>
        <taxon>Ixodida</taxon>
        <taxon>Ixodoidea</taxon>
        <taxon>Ixodidae</taxon>
        <taxon>Hyalomminae</taxon>
        <taxon>Hyalomma</taxon>
    </lineage>
</organism>
<reference evidence="1" key="1">
    <citation type="submission" date="2020-05" db="EMBL/GenBank/DDBJ databases">
        <title>Large-scale comparative analyses of tick genomes elucidate their genetic diversity and vector capacities.</title>
        <authorList>
            <person name="Jia N."/>
            <person name="Wang J."/>
            <person name="Shi W."/>
            <person name="Du L."/>
            <person name="Sun Y."/>
            <person name="Zhan W."/>
            <person name="Jiang J."/>
            <person name="Wang Q."/>
            <person name="Zhang B."/>
            <person name="Ji P."/>
            <person name="Sakyi L.B."/>
            <person name="Cui X."/>
            <person name="Yuan T."/>
            <person name="Jiang B."/>
            <person name="Yang W."/>
            <person name="Lam T.T.-Y."/>
            <person name="Chang Q."/>
            <person name="Ding S."/>
            <person name="Wang X."/>
            <person name="Zhu J."/>
            <person name="Ruan X."/>
            <person name="Zhao L."/>
            <person name="Wei J."/>
            <person name="Que T."/>
            <person name="Du C."/>
            <person name="Cheng J."/>
            <person name="Dai P."/>
            <person name="Han X."/>
            <person name="Huang E."/>
            <person name="Gao Y."/>
            <person name="Liu J."/>
            <person name="Shao H."/>
            <person name="Ye R."/>
            <person name="Li L."/>
            <person name="Wei W."/>
            <person name="Wang X."/>
            <person name="Wang C."/>
            <person name="Yang T."/>
            <person name="Huo Q."/>
            <person name="Li W."/>
            <person name="Guo W."/>
            <person name="Chen H."/>
            <person name="Zhou L."/>
            <person name="Ni X."/>
            <person name="Tian J."/>
            <person name="Zhou Y."/>
            <person name="Sheng Y."/>
            <person name="Liu T."/>
            <person name="Pan Y."/>
            <person name="Xia L."/>
            <person name="Li J."/>
            <person name="Zhao F."/>
            <person name="Cao W."/>
        </authorList>
    </citation>
    <scope>NUCLEOTIDE SEQUENCE</scope>
    <source>
        <strain evidence="1">Hyas-2018</strain>
    </source>
</reference>
<evidence type="ECO:0000313" key="1">
    <source>
        <dbReference type="EMBL" id="KAH6936648.1"/>
    </source>
</evidence>
<protein>
    <submittedName>
        <fullName evidence="1">Uncharacterized protein</fullName>
    </submittedName>
</protein>
<evidence type="ECO:0000313" key="2">
    <source>
        <dbReference type="Proteomes" id="UP000821845"/>
    </source>
</evidence>
<keyword evidence="2" id="KW-1185">Reference proteome</keyword>
<proteinExistence type="predicted"/>
<gene>
    <name evidence="1" type="ORF">HPB50_020372</name>
</gene>
<dbReference type="EMBL" id="CM023483">
    <property type="protein sequence ID" value="KAH6936648.1"/>
    <property type="molecule type" value="Genomic_DNA"/>
</dbReference>